<dbReference type="PANTHER" id="PTHR30386">
    <property type="entry name" value="MEMBRANE FUSION SUBUNIT OF EMRAB-TOLC MULTIDRUG EFFLUX PUMP"/>
    <property type="match status" value="1"/>
</dbReference>
<evidence type="ECO:0000256" key="1">
    <source>
        <dbReference type="ARBA" id="ARBA00004167"/>
    </source>
</evidence>
<keyword evidence="4" id="KW-0472">Membrane</keyword>
<dbReference type="Proteomes" id="UP001165652">
    <property type="component" value="Unassembled WGS sequence"/>
</dbReference>
<comment type="caution">
    <text evidence="6">The sequence shown here is derived from an EMBL/GenBank/DDBJ whole genome shotgun (WGS) entry which is preliminary data.</text>
</comment>
<evidence type="ECO:0000256" key="2">
    <source>
        <dbReference type="ARBA" id="ARBA00022692"/>
    </source>
</evidence>
<keyword evidence="2" id="KW-0812">Transmembrane</keyword>
<evidence type="ECO:0000256" key="5">
    <source>
        <dbReference type="SAM" id="Coils"/>
    </source>
</evidence>
<evidence type="ECO:0000313" key="6">
    <source>
        <dbReference type="EMBL" id="MDC7789439.1"/>
    </source>
</evidence>
<reference evidence="6" key="1">
    <citation type="journal article" date="2023" name="Microbiol Resour">
        <title>Genome Sequences of Rhodoplanes serenus and Two Thermotolerant Strains, Rhodoplanes tepidamans and 'Rhodoplanes cryptolactis,' Further Refine the Genus.</title>
        <authorList>
            <person name="Rayyan A.A."/>
            <person name="Kyndt J.A."/>
        </authorList>
    </citation>
    <scope>NUCLEOTIDE SEQUENCE</scope>
    <source>
        <strain evidence="6">DSM 9987</strain>
    </source>
</reference>
<dbReference type="InterPro" id="IPR050739">
    <property type="entry name" value="MFP"/>
</dbReference>
<organism evidence="6 7">
    <name type="scientific">Rhodoplanes tepidamans</name>
    <name type="common">Rhodoplanes cryptolactis</name>
    <dbReference type="NCBI Taxonomy" id="200616"/>
    <lineage>
        <taxon>Bacteria</taxon>
        <taxon>Pseudomonadati</taxon>
        <taxon>Pseudomonadota</taxon>
        <taxon>Alphaproteobacteria</taxon>
        <taxon>Hyphomicrobiales</taxon>
        <taxon>Nitrobacteraceae</taxon>
        <taxon>Rhodoplanes</taxon>
    </lineage>
</organism>
<evidence type="ECO:0000313" key="7">
    <source>
        <dbReference type="Proteomes" id="UP001165652"/>
    </source>
</evidence>
<proteinExistence type="predicted"/>
<feature type="coiled-coil region" evidence="5">
    <location>
        <begin position="111"/>
        <end position="138"/>
    </location>
</feature>
<protein>
    <submittedName>
        <fullName evidence="6">HlyD family efflux transporter periplasmic adaptor subunit</fullName>
    </submittedName>
</protein>
<keyword evidence="7" id="KW-1185">Reference proteome</keyword>
<keyword evidence="3" id="KW-1133">Transmembrane helix</keyword>
<reference evidence="6" key="2">
    <citation type="submission" date="2023-02" db="EMBL/GenBank/DDBJ databases">
        <authorList>
            <person name="Rayyan A."/>
            <person name="Meyer T."/>
            <person name="Kyndt J.A."/>
        </authorList>
    </citation>
    <scope>NUCLEOTIDE SEQUENCE</scope>
    <source>
        <strain evidence="6">DSM 9987</strain>
    </source>
</reference>
<dbReference type="EMBL" id="JAQQLI010000072">
    <property type="protein sequence ID" value="MDC7789439.1"/>
    <property type="molecule type" value="Genomic_DNA"/>
</dbReference>
<accession>A0ABT5JJH9</accession>
<dbReference type="RefSeq" id="WP_272780264.1">
    <property type="nucleotide sequence ID" value="NZ_JAQQLI010000072.1"/>
</dbReference>
<comment type="subcellular location">
    <subcellularLocation>
        <location evidence="1">Membrane</location>
        <topology evidence="1">Single-pass membrane protein</topology>
    </subcellularLocation>
</comment>
<keyword evidence="5" id="KW-0175">Coiled coil</keyword>
<dbReference type="PANTHER" id="PTHR30386:SF26">
    <property type="entry name" value="TRANSPORT PROTEIN COMB"/>
    <property type="match status" value="1"/>
</dbReference>
<evidence type="ECO:0000256" key="4">
    <source>
        <dbReference type="ARBA" id="ARBA00023136"/>
    </source>
</evidence>
<sequence length="392" mass="42787">MPATLWLLAGAGILAYGGGLLWANVVRIEVDSAVVGGQIEPLQSPATGVLSGMRLRANMSVEKDEKLFSIHDPALEQMIGLASIKVERARDDLRVRLAARDAEKARRDDHVLAARAELERIDTEIESLEHLEKTAKDRVQTVSGLFAQGHTTRPRLEDATDRLAQASAALARSRTIRREKSELLAAALSGRGAGGIEVISRLAEADAAVTRAETEIALSVEELRVLMQRRAELTVLANTSGRTLRVLRRDGANVQAGDTIAVLERQERGIVYAFLTQGEASRVGIGDEAEIYIPGHRISARATVVAVERNGGYLDDVESRYTWQLARDTGVRHTDRDRTARVTLEFSEADQAAARRHVTAGTPAIVSFDRRWGRGEATTFAALQSRPPDKQP</sequence>
<gene>
    <name evidence="6" type="ORF">PQJ73_27480</name>
</gene>
<name>A0ABT5JJH9_RHOTP</name>
<evidence type="ECO:0000256" key="3">
    <source>
        <dbReference type="ARBA" id="ARBA00022989"/>
    </source>
</evidence>